<dbReference type="RefSeq" id="WP_284315715.1">
    <property type="nucleotide sequence ID" value="NZ_BSPC01000066.1"/>
</dbReference>
<evidence type="ECO:0000313" key="6">
    <source>
        <dbReference type="EMBL" id="GLS22756.1"/>
    </source>
</evidence>
<dbReference type="NCBIfam" id="TIGR02018">
    <property type="entry name" value="his_ut_repres"/>
    <property type="match status" value="1"/>
</dbReference>
<evidence type="ECO:0000256" key="1">
    <source>
        <dbReference type="ARBA" id="ARBA00023015"/>
    </source>
</evidence>
<dbReference type="CDD" id="cd07377">
    <property type="entry name" value="WHTH_GntR"/>
    <property type="match status" value="1"/>
</dbReference>
<evidence type="ECO:0000313" key="7">
    <source>
        <dbReference type="Proteomes" id="UP001156882"/>
    </source>
</evidence>
<dbReference type="InterPro" id="IPR036388">
    <property type="entry name" value="WH-like_DNA-bd_sf"/>
</dbReference>
<evidence type="ECO:0000256" key="2">
    <source>
        <dbReference type="ARBA" id="ARBA00023125"/>
    </source>
</evidence>
<feature type="domain" description="HTH gntR-type" evidence="5">
    <location>
        <begin position="14"/>
        <end position="82"/>
    </location>
</feature>
<dbReference type="Pfam" id="PF00392">
    <property type="entry name" value="GntR"/>
    <property type="match status" value="1"/>
</dbReference>
<accession>A0ABQ6CQW8</accession>
<dbReference type="SUPFAM" id="SSF64288">
    <property type="entry name" value="Chorismate lyase-like"/>
    <property type="match status" value="1"/>
</dbReference>
<dbReference type="PRINTS" id="PR00035">
    <property type="entry name" value="HTHGNTR"/>
</dbReference>
<keyword evidence="2" id="KW-0238">DNA-binding</keyword>
<dbReference type="InterPro" id="IPR011663">
    <property type="entry name" value="UTRA"/>
</dbReference>
<sequence>MSVAQDEGGQARPQTLHQRILGELENRIVSGEWPPGHRIPFETELTEIYGCSRMTVNKVLTQLAAAGLIERRRKAGSFVVQPRSEAAVLAIHGIEAEVQALGLPYRYELLVRRRRKAKPAEILHLNLDADTSFLSLTSRHFAGDAPFCLEERLINLEAVPQAEQADFATEPPGVWLLSHVPWTVAEHHIKAVGARGEAASLLALDAGAACLVVERQTWRGEPMVTAVRFTYPGERHQLVARFSPS</sequence>
<keyword evidence="3" id="KW-0804">Transcription</keyword>
<dbReference type="SMART" id="SM00866">
    <property type="entry name" value="UTRA"/>
    <property type="match status" value="1"/>
</dbReference>
<dbReference type="InterPro" id="IPR036390">
    <property type="entry name" value="WH_DNA-bd_sf"/>
</dbReference>
<dbReference type="EMBL" id="BSPC01000066">
    <property type="protein sequence ID" value="GLS22756.1"/>
    <property type="molecule type" value="Genomic_DNA"/>
</dbReference>
<name>A0ABQ6CQW8_9HYPH</name>
<dbReference type="SMART" id="SM00345">
    <property type="entry name" value="HTH_GNTR"/>
    <property type="match status" value="1"/>
</dbReference>
<dbReference type="Gene3D" id="1.10.10.10">
    <property type="entry name" value="Winged helix-like DNA-binding domain superfamily/Winged helix DNA-binding domain"/>
    <property type="match status" value="1"/>
</dbReference>
<comment type="caution">
    <text evidence="6">The sequence shown here is derived from an EMBL/GenBank/DDBJ whole genome shotgun (WGS) entry which is preliminary data.</text>
</comment>
<dbReference type="Pfam" id="PF07702">
    <property type="entry name" value="UTRA"/>
    <property type="match status" value="1"/>
</dbReference>
<dbReference type="InterPro" id="IPR000524">
    <property type="entry name" value="Tscrpt_reg_HTH_GntR"/>
</dbReference>
<dbReference type="InterPro" id="IPR050679">
    <property type="entry name" value="Bact_HTH_transcr_reg"/>
</dbReference>
<keyword evidence="1" id="KW-0805">Transcription regulation</keyword>
<dbReference type="SUPFAM" id="SSF46785">
    <property type="entry name" value="Winged helix' DNA-binding domain"/>
    <property type="match status" value="1"/>
</dbReference>
<protein>
    <recommendedName>
        <fullName evidence="4">Histidine utilization repressor</fullName>
    </recommendedName>
</protein>
<evidence type="ECO:0000259" key="5">
    <source>
        <dbReference type="PROSITE" id="PS50949"/>
    </source>
</evidence>
<dbReference type="InterPro" id="IPR028978">
    <property type="entry name" value="Chorismate_lyase_/UTRA_dom_sf"/>
</dbReference>
<gene>
    <name evidence="6" type="primary">hutC</name>
    <name evidence="6" type="ORF">GCM10007874_57760</name>
</gene>
<organism evidence="6 7">
    <name type="scientific">Labrys miyagiensis</name>
    <dbReference type="NCBI Taxonomy" id="346912"/>
    <lineage>
        <taxon>Bacteria</taxon>
        <taxon>Pseudomonadati</taxon>
        <taxon>Pseudomonadota</taxon>
        <taxon>Alphaproteobacteria</taxon>
        <taxon>Hyphomicrobiales</taxon>
        <taxon>Xanthobacteraceae</taxon>
        <taxon>Labrys</taxon>
    </lineage>
</organism>
<dbReference type="PANTHER" id="PTHR44846">
    <property type="entry name" value="MANNOSYL-D-GLYCERATE TRANSPORT/METABOLISM SYSTEM REPRESSOR MNGR-RELATED"/>
    <property type="match status" value="1"/>
</dbReference>
<dbReference type="Proteomes" id="UP001156882">
    <property type="component" value="Unassembled WGS sequence"/>
</dbReference>
<keyword evidence="7" id="KW-1185">Reference proteome</keyword>
<proteinExistence type="predicted"/>
<dbReference type="Gene3D" id="3.40.1410.10">
    <property type="entry name" value="Chorismate lyase-like"/>
    <property type="match status" value="1"/>
</dbReference>
<evidence type="ECO:0000256" key="3">
    <source>
        <dbReference type="ARBA" id="ARBA00023163"/>
    </source>
</evidence>
<dbReference type="PANTHER" id="PTHR44846:SF16">
    <property type="entry name" value="TRANSCRIPTIONAL REGULATOR PHNF-RELATED"/>
    <property type="match status" value="1"/>
</dbReference>
<evidence type="ECO:0000256" key="4">
    <source>
        <dbReference type="NCBIfam" id="TIGR02018"/>
    </source>
</evidence>
<dbReference type="InterPro" id="IPR010248">
    <property type="entry name" value="His_ut_repres"/>
</dbReference>
<reference evidence="7" key="1">
    <citation type="journal article" date="2019" name="Int. J. Syst. Evol. Microbiol.">
        <title>The Global Catalogue of Microorganisms (GCM) 10K type strain sequencing project: providing services to taxonomists for standard genome sequencing and annotation.</title>
        <authorList>
            <consortium name="The Broad Institute Genomics Platform"/>
            <consortium name="The Broad Institute Genome Sequencing Center for Infectious Disease"/>
            <person name="Wu L."/>
            <person name="Ma J."/>
        </authorList>
    </citation>
    <scope>NUCLEOTIDE SEQUENCE [LARGE SCALE GENOMIC DNA]</scope>
    <source>
        <strain evidence="7">NBRC 101365</strain>
    </source>
</reference>
<dbReference type="PROSITE" id="PS50949">
    <property type="entry name" value="HTH_GNTR"/>
    <property type="match status" value="1"/>
</dbReference>